<gene>
    <name evidence="1" type="ORF">PPACK8108_LOCUS2533</name>
</gene>
<dbReference type="EMBL" id="CALTRL010000430">
    <property type="protein sequence ID" value="CAH7668064.1"/>
    <property type="molecule type" value="Genomic_DNA"/>
</dbReference>
<dbReference type="Proteomes" id="UP001153365">
    <property type="component" value="Unassembled WGS sequence"/>
</dbReference>
<sequence>MGLRQGRLAGRIDWLGLGRLVGRIDWLGLDRIDWLGLDRIDWLGLDRIDWLGLDRIDWLGLDRSIGLARTGQGSFPGRIDWLGQNRAGQIGLGRLAGRLDRLGQGRAAGAILTDFDGLGFDIGKKLKTPAGAHASPPNLAQSAWVYLAILAKIPKMLGMFVA</sequence>
<protein>
    <submittedName>
        <fullName evidence="1">Uncharacterized protein</fullName>
    </submittedName>
</protein>
<keyword evidence="2" id="KW-1185">Reference proteome</keyword>
<reference evidence="1" key="1">
    <citation type="submission" date="2022-06" db="EMBL/GenBank/DDBJ databases">
        <authorList>
            <consortium name="SYNGENTA / RWTH Aachen University"/>
        </authorList>
    </citation>
    <scope>NUCLEOTIDE SEQUENCE</scope>
</reference>
<name>A0AAV0AJP8_PHAPC</name>
<proteinExistence type="predicted"/>
<dbReference type="AlphaFoldDB" id="A0AAV0AJP8"/>
<accession>A0AAV0AJP8</accession>
<evidence type="ECO:0000313" key="1">
    <source>
        <dbReference type="EMBL" id="CAH7668064.1"/>
    </source>
</evidence>
<comment type="caution">
    <text evidence="1">The sequence shown here is derived from an EMBL/GenBank/DDBJ whole genome shotgun (WGS) entry which is preliminary data.</text>
</comment>
<organism evidence="1 2">
    <name type="scientific">Phakopsora pachyrhizi</name>
    <name type="common">Asian soybean rust disease fungus</name>
    <dbReference type="NCBI Taxonomy" id="170000"/>
    <lineage>
        <taxon>Eukaryota</taxon>
        <taxon>Fungi</taxon>
        <taxon>Dikarya</taxon>
        <taxon>Basidiomycota</taxon>
        <taxon>Pucciniomycotina</taxon>
        <taxon>Pucciniomycetes</taxon>
        <taxon>Pucciniales</taxon>
        <taxon>Phakopsoraceae</taxon>
        <taxon>Phakopsora</taxon>
    </lineage>
</organism>
<evidence type="ECO:0000313" key="2">
    <source>
        <dbReference type="Proteomes" id="UP001153365"/>
    </source>
</evidence>